<evidence type="ECO:0000313" key="11">
    <source>
        <dbReference type="Proteomes" id="UP001152885"/>
    </source>
</evidence>
<sequence length="486" mass="56165">MPIDYSKWDKIELSDDSDVEVHPNVDKRSFIRWKQRDIHEKRMQRNIEIKSIIIQLTMYAKLNDRLVYLLNKLSPSELLNNELVLKTLDSEFDPKEKFDYEKLIKSKGDSVRKGLTDLKFDKEEIENTPCYNEMIDDLFIQIKDDHEDAKTDGDKLIQYIKDHRQRIDDVSSKQTIKLDSLLNEKAQLITNEDLHTGFDTSFINKDKDEPKKETLKQTTIETINTPVEHKEPEKDILDELELLPETEKFGQIPSTDLNKSAEYLIKNYHICTQQQKDALVMTAFNYQLDGNSSEAKQIVHQSILLQYAAQLTGPNMIKDNAIKAVKLFFSKINDTSSPARIAIEEEVKNTFNHIVQRCEVIKNERNEQEGEELIQLRALDEGTELTVNLPEEGTQEYEIFNDKLPLNFQEALKTGSIDEVNNEFAKLKLEDAEKILEIFNECGVLGINGVLENEDQFQELQRESKSAGFEEHEGQTDISNNSSSVD</sequence>
<dbReference type="InterPro" id="IPR013873">
    <property type="entry name" value="Cdc37_C"/>
</dbReference>
<evidence type="ECO:0000259" key="8">
    <source>
        <dbReference type="SMART" id="SM01070"/>
    </source>
</evidence>
<evidence type="ECO:0000256" key="3">
    <source>
        <dbReference type="ARBA" id="ARBA00022490"/>
    </source>
</evidence>
<dbReference type="Pfam" id="PF08565">
    <property type="entry name" value="CDC37_M"/>
    <property type="match status" value="1"/>
</dbReference>
<dbReference type="EMBL" id="CANTUO010000007">
    <property type="protein sequence ID" value="CAI5760498.1"/>
    <property type="molecule type" value="Genomic_DNA"/>
</dbReference>
<dbReference type="SMART" id="SM01071">
    <property type="entry name" value="CDC37_N"/>
    <property type="match status" value="1"/>
</dbReference>
<dbReference type="GO" id="GO:0031072">
    <property type="term" value="F:heat shock protein binding"/>
    <property type="evidence" value="ECO:0007669"/>
    <property type="project" value="TreeGrafter"/>
</dbReference>
<dbReference type="GO" id="GO:0019901">
    <property type="term" value="F:protein kinase binding"/>
    <property type="evidence" value="ECO:0007669"/>
    <property type="project" value="InterPro"/>
</dbReference>
<dbReference type="OrthoDB" id="440202at2759"/>
<dbReference type="GO" id="GO:0005737">
    <property type="term" value="C:cytoplasm"/>
    <property type="evidence" value="ECO:0007669"/>
    <property type="project" value="UniProtKB-SubCell"/>
</dbReference>
<dbReference type="PANTHER" id="PTHR12800:SF4">
    <property type="entry name" value="HSP90 CO-CHAPERONE CDC37"/>
    <property type="match status" value="1"/>
</dbReference>
<dbReference type="Gene3D" id="1.20.58.610">
    <property type="entry name" value="Cdc37, Hsp90 binding domain"/>
    <property type="match status" value="1"/>
</dbReference>
<evidence type="ECO:0000256" key="1">
    <source>
        <dbReference type="ARBA" id="ARBA00004496"/>
    </source>
</evidence>
<organism evidence="10 11">
    <name type="scientific">Candida verbasci</name>
    <dbReference type="NCBI Taxonomy" id="1227364"/>
    <lineage>
        <taxon>Eukaryota</taxon>
        <taxon>Fungi</taxon>
        <taxon>Dikarya</taxon>
        <taxon>Ascomycota</taxon>
        <taxon>Saccharomycotina</taxon>
        <taxon>Pichiomycetes</taxon>
        <taxon>Debaryomycetaceae</taxon>
        <taxon>Candida/Lodderomyces clade</taxon>
        <taxon>Candida</taxon>
    </lineage>
</organism>
<feature type="domain" description="Cdc37 N-terminal" evidence="9">
    <location>
        <begin position="2"/>
        <end position="201"/>
    </location>
</feature>
<feature type="region of interest" description="Disordered" evidence="6">
    <location>
        <begin position="459"/>
        <end position="486"/>
    </location>
</feature>
<comment type="similarity">
    <text evidence="2">Belongs to the CDC37 family.</text>
</comment>
<dbReference type="PANTHER" id="PTHR12800">
    <property type="entry name" value="CDC37-RELATED"/>
    <property type="match status" value="1"/>
</dbReference>
<keyword evidence="11" id="KW-1185">Reference proteome</keyword>
<dbReference type="Pfam" id="PF03234">
    <property type="entry name" value="CDC37_N"/>
    <property type="match status" value="1"/>
</dbReference>
<evidence type="ECO:0000313" key="10">
    <source>
        <dbReference type="EMBL" id="CAI5760498.1"/>
    </source>
</evidence>
<comment type="subcellular location">
    <subcellularLocation>
        <location evidence="1">Cytoplasm</location>
    </subcellularLocation>
</comment>
<protein>
    <recommendedName>
        <fullName evidence="5">Hsp90 chaperone protein kinase-targeting subunit</fullName>
    </recommendedName>
</protein>
<evidence type="ECO:0000256" key="5">
    <source>
        <dbReference type="ARBA" id="ARBA00031396"/>
    </source>
</evidence>
<evidence type="ECO:0000259" key="7">
    <source>
        <dbReference type="SMART" id="SM01069"/>
    </source>
</evidence>
<dbReference type="SUPFAM" id="SSF101391">
    <property type="entry name" value="Hsp90 co-chaperone CDC37"/>
    <property type="match status" value="1"/>
</dbReference>
<dbReference type="SMART" id="SM01069">
    <property type="entry name" value="CDC37_C"/>
    <property type="match status" value="1"/>
</dbReference>
<evidence type="ECO:0000256" key="6">
    <source>
        <dbReference type="SAM" id="MobiDB-lite"/>
    </source>
</evidence>
<comment type="caution">
    <text evidence="10">The sequence shown here is derived from an EMBL/GenBank/DDBJ whole genome shotgun (WGS) entry which is preliminary data.</text>
</comment>
<feature type="domain" description="Cdc37 C-terminal" evidence="7">
    <location>
        <begin position="387"/>
        <end position="484"/>
    </location>
</feature>
<dbReference type="Pfam" id="PF08564">
    <property type="entry name" value="CDC37_C"/>
    <property type="match status" value="1"/>
</dbReference>
<evidence type="ECO:0000256" key="2">
    <source>
        <dbReference type="ARBA" id="ARBA00006222"/>
    </source>
</evidence>
<feature type="compositionally biased region" description="Polar residues" evidence="6">
    <location>
        <begin position="476"/>
        <end position="486"/>
    </location>
</feature>
<dbReference type="GO" id="GO:0051082">
    <property type="term" value="F:unfolded protein binding"/>
    <property type="evidence" value="ECO:0007669"/>
    <property type="project" value="TreeGrafter"/>
</dbReference>
<evidence type="ECO:0000256" key="4">
    <source>
        <dbReference type="ARBA" id="ARBA00023186"/>
    </source>
</evidence>
<dbReference type="AlphaFoldDB" id="A0A9W4U1K7"/>
<evidence type="ECO:0000259" key="9">
    <source>
        <dbReference type="SMART" id="SM01071"/>
    </source>
</evidence>
<dbReference type="InterPro" id="IPR038189">
    <property type="entry name" value="Cdc37_Hsp90-bd_sf"/>
</dbReference>
<dbReference type="InterPro" id="IPR004918">
    <property type="entry name" value="Cdc37"/>
</dbReference>
<dbReference type="GO" id="GO:0006457">
    <property type="term" value="P:protein folding"/>
    <property type="evidence" value="ECO:0007669"/>
    <property type="project" value="TreeGrafter"/>
</dbReference>
<feature type="compositionally biased region" description="Basic and acidic residues" evidence="6">
    <location>
        <begin position="460"/>
        <end position="475"/>
    </location>
</feature>
<dbReference type="GO" id="GO:0050821">
    <property type="term" value="P:protein stabilization"/>
    <property type="evidence" value="ECO:0007669"/>
    <property type="project" value="TreeGrafter"/>
</dbReference>
<name>A0A9W4U1K7_9ASCO</name>
<feature type="domain" description="Cdc37 Hsp90 binding" evidence="8">
    <location>
        <begin position="204"/>
        <end position="372"/>
    </location>
</feature>
<keyword evidence="3" id="KW-0963">Cytoplasm</keyword>
<dbReference type="SMART" id="SM01070">
    <property type="entry name" value="CDC37_M"/>
    <property type="match status" value="1"/>
</dbReference>
<dbReference type="InterPro" id="IPR013874">
    <property type="entry name" value="Cdc37_Hsp90-bd"/>
</dbReference>
<reference evidence="10" key="1">
    <citation type="submission" date="2022-12" db="EMBL/GenBank/DDBJ databases">
        <authorList>
            <person name="Brejova B."/>
        </authorList>
    </citation>
    <scope>NUCLEOTIDE SEQUENCE</scope>
</reference>
<dbReference type="Proteomes" id="UP001152885">
    <property type="component" value="Unassembled WGS sequence"/>
</dbReference>
<dbReference type="GO" id="GO:0051087">
    <property type="term" value="F:protein-folding chaperone binding"/>
    <property type="evidence" value="ECO:0007669"/>
    <property type="project" value="TreeGrafter"/>
</dbReference>
<proteinExistence type="inferred from homology"/>
<accession>A0A9W4U1K7</accession>
<keyword evidence="4" id="KW-0143">Chaperone</keyword>
<gene>
    <name evidence="10" type="ORF">CANVERA_P5007</name>
</gene>
<dbReference type="InterPro" id="IPR013855">
    <property type="entry name" value="Cdc37_N_dom"/>
</dbReference>